<dbReference type="SUPFAM" id="SSF56322">
    <property type="entry name" value="ADC synthase"/>
    <property type="match status" value="1"/>
</dbReference>
<feature type="non-terminal residue" evidence="3">
    <location>
        <position position="1"/>
    </location>
</feature>
<feature type="domain" description="Chorismate-utilising enzyme C-terminal" evidence="1">
    <location>
        <begin position="197"/>
        <end position="319"/>
    </location>
</feature>
<dbReference type="Pfam" id="PF00425">
    <property type="entry name" value="Chorismate_bind"/>
    <property type="match status" value="1"/>
</dbReference>
<sequence length="319" mass="35936">TPLSAFHKISDGCHSFLLESAESTDRAGRYSFIGSNPRAIIEARGTKVKITENNQPKEFESESGDPLCELEEFMRRYQPVAGPELPVFYGGAVGYLSYDAVRYFESSIPEAPPDELGLPDMLFMITQTVIIFDHRLRKLLIVSNVFIDEQDDLNCLYMQAKDEINEIARKLHAQATFCPLIEGVVNDPVVSQSNTTKDEYCEMVNKAKEYIHAGDAFQIVPSQRFEVEFGGEPIDLYRALRSVNPSPYMFCLQLGKDLSLVGCSPEVHVRAIDQKIDIRPIAGTRWRGKTPQEDDALAEELLSDPKERAEHIMLVDLAR</sequence>
<dbReference type="PANTHER" id="PTHR11236:SF9">
    <property type="entry name" value="ANTHRANILATE SYNTHASE COMPONENT 1"/>
    <property type="match status" value="1"/>
</dbReference>
<accession>A0A382RP89</accession>
<evidence type="ECO:0000313" key="3">
    <source>
        <dbReference type="EMBL" id="SVC98975.1"/>
    </source>
</evidence>
<feature type="domain" description="Anthranilate synthase component I N-terminal" evidence="2">
    <location>
        <begin position="1"/>
        <end position="140"/>
    </location>
</feature>
<gene>
    <name evidence="3" type="ORF">METZ01_LOCUS351829</name>
</gene>
<dbReference type="InterPro" id="IPR019999">
    <property type="entry name" value="Anth_synth_I-like"/>
</dbReference>
<name>A0A382RP89_9ZZZZ</name>
<dbReference type="AlphaFoldDB" id="A0A382RP89"/>
<proteinExistence type="predicted"/>
<reference evidence="3" key="1">
    <citation type="submission" date="2018-05" db="EMBL/GenBank/DDBJ databases">
        <authorList>
            <person name="Lanie J.A."/>
            <person name="Ng W.-L."/>
            <person name="Kazmierczak K.M."/>
            <person name="Andrzejewski T.M."/>
            <person name="Davidsen T.M."/>
            <person name="Wayne K.J."/>
            <person name="Tettelin H."/>
            <person name="Glass J.I."/>
            <person name="Rusch D."/>
            <person name="Podicherti R."/>
            <person name="Tsui H.-C.T."/>
            <person name="Winkler M.E."/>
        </authorList>
    </citation>
    <scope>NUCLEOTIDE SEQUENCE</scope>
</reference>
<dbReference type="InterPro" id="IPR015890">
    <property type="entry name" value="Chorismate_C"/>
</dbReference>
<dbReference type="Gene3D" id="3.60.120.10">
    <property type="entry name" value="Anthranilate synthase"/>
    <property type="match status" value="1"/>
</dbReference>
<evidence type="ECO:0000259" key="2">
    <source>
        <dbReference type="Pfam" id="PF04715"/>
    </source>
</evidence>
<evidence type="ECO:0000259" key="1">
    <source>
        <dbReference type="Pfam" id="PF00425"/>
    </source>
</evidence>
<dbReference type="GO" id="GO:0000162">
    <property type="term" value="P:L-tryptophan biosynthetic process"/>
    <property type="evidence" value="ECO:0007669"/>
    <property type="project" value="TreeGrafter"/>
</dbReference>
<dbReference type="EMBL" id="UINC01122884">
    <property type="protein sequence ID" value="SVC98975.1"/>
    <property type="molecule type" value="Genomic_DNA"/>
</dbReference>
<organism evidence="3">
    <name type="scientific">marine metagenome</name>
    <dbReference type="NCBI Taxonomy" id="408172"/>
    <lineage>
        <taxon>unclassified sequences</taxon>
        <taxon>metagenomes</taxon>
        <taxon>ecological metagenomes</taxon>
    </lineage>
</organism>
<dbReference type="InterPro" id="IPR005801">
    <property type="entry name" value="ADC_synthase"/>
</dbReference>
<protein>
    <recommendedName>
        <fullName evidence="4">Anthranilate synthase component I</fullName>
    </recommendedName>
</protein>
<dbReference type="InterPro" id="IPR006805">
    <property type="entry name" value="Anth_synth_I_N"/>
</dbReference>
<dbReference type="PANTHER" id="PTHR11236">
    <property type="entry name" value="AMINOBENZOATE/ANTHRANILATE SYNTHASE"/>
    <property type="match status" value="1"/>
</dbReference>
<dbReference type="Pfam" id="PF04715">
    <property type="entry name" value="Anth_synt_I_N"/>
    <property type="match status" value="1"/>
</dbReference>
<feature type="non-terminal residue" evidence="3">
    <location>
        <position position="319"/>
    </location>
</feature>
<evidence type="ECO:0008006" key="4">
    <source>
        <dbReference type="Google" id="ProtNLM"/>
    </source>
</evidence>